<keyword evidence="5" id="KW-1185">Reference proteome</keyword>
<feature type="repeat" description="PPR" evidence="3">
    <location>
        <begin position="383"/>
        <end position="417"/>
    </location>
</feature>
<feature type="repeat" description="PPR" evidence="3">
    <location>
        <begin position="243"/>
        <end position="277"/>
    </location>
</feature>
<evidence type="ECO:0000313" key="5">
    <source>
        <dbReference type="Proteomes" id="UP000306102"/>
    </source>
</evidence>
<dbReference type="SUPFAM" id="SSF48452">
    <property type="entry name" value="TPR-like"/>
    <property type="match status" value="1"/>
</dbReference>
<comment type="caution">
    <text evidence="4">The sequence shown here is derived from an EMBL/GenBank/DDBJ whole genome shotgun (WGS) entry which is preliminary data.</text>
</comment>
<protein>
    <recommendedName>
        <fullName evidence="6">Pentacotripeptide-repeat region of PRORP domain-containing protein</fullName>
    </recommendedName>
</protein>
<evidence type="ECO:0000256" key="1">
    <source>
        <dbReference type="ARBA" id="ARBA00007626"/>
    </source>
</evidence>
<evidence type="ECO:0000256" key="3">
    <source>
        <dbReference type="PROSITE-ProRule" id="PRU00708"/>
    </source>
</evidence>
<accession>A0A4S4DTC1</accession>
<proteinExistence type="inferred from homology"/>
<dbReference type="Pfam" id="PF13041">
    <property type="entry name" value="PPR_2"/>
    <property type="match status" value="2"/>
</dbReference>
<evidence type="ECO:0000313" key="4">
    <source>
        <dbReference type="EMBL" id="THG06488.1"/>
    </source>
</evidence>
<evidence type="ECO:0008006" key="6">
    <source>
        <dbReference type="Google" id="ProtNLM"/>
    </source>
</evidence>
<gene>
    <name evidence="4" type="ORF">TEA_008339</name>
</gene>
<dbReference type="EMBL" id="SDRB02010423">
    <property type="protein sequence ID" value="THG06488.1"/>
    <property type="molecule type" value="Genomic_DNA"/>
</dbReference>
<comment type="similarity">
    <text evidence="1">Belongs to the PPR family. P subfamily.</text>
</comment>
<keyword evidence="2" id="KW-0677">Repeat</keyword>
<dbReference type="NCBIfam" id="TIGR00756">
    <property type="entry name" value="PPR"/>
    <property type="match status" value="6"/>
</dbReference>
<reference evidence="4 5" key="1">
    <citation type="journal article" date="2018" name="Proc. Natl. Acad. Sci. U.S.A.">
        <title>Draft genome sequence of Camellia sinensis var. sinensis provides insights into the evolution of the tea genome and tea quality.</title>
        <authorList>
            <person name="Wei C."/>
            <person name="Yang H."/>
            <person name="Wang S."/>
            <person name="Zhao J."/>
            <person name="Liu C."/>
            <person name="Gao L."/>
            <person name="Xia E."/>
            <person name="Lu Y."/>
            <person name="Tai Y."/>
            <person name="She G."/>
            <person name="Sun J."/>
            <person name="Cao H."/>
            <person name="Tong W."/>
            <person name="Gao Q."/>
            <person name="Li Y."/>
            <person name="Deng W."/>
            <person name="Jiang X."/>
            <person name="Wang W."/>
            <person name="Chen Q."/>
            <person name="Zhang S."/>
            <person name="Li H."/>
            <person name="Wu J."/>
            <person name="Wang P."/>
            <person name="Li P."/>
            <person name="Shi C."/>
            <person name="Zheng F."/>
            <person name="Jian J."/>
            <person name="Huang B."/>
            <person name="Shan D."/>
            <person name="Shi M."/>
            <person name="Fang C."/>
            <person name="Yue Y."/>
            <person name="Li F."/>
            <person name="Li D."/>
            <person name="Wei S."/>
            <person name="Han B."/>
            <person name="Jiang C."/>
            <person name="Yin Y."/>
            <person name="Xia T."/>
            <person name="Zhang Z."/>
            <person name="Bennetzen J.L."/>
            <person name="Zhao S."/>
            <person name="Wan X."/>
        </authorList>
    </citation>
    <scope>NUCLEOTIDE SEQUENCE [LARGE SCALE GENOMIC DNA]</scope>
    <source>
        <strain evidence="5">cv. Shuchazao</strain>
        <tissue evidence="4">Leaf</tissue>
    </source>
</reference>
<sequence>MNSLFFHTCSNFLSQAFFLLLTSKIPNPSYRKPSRCYRFFSNQSSLSVTGKSLIRPKPDPNFDCNDFTTICDLLTNPSYLPGPTIEAALDRTGIELGPSLLQQIFDRFGSSPKLMLSLFLWSERQPGYRSSVDIFNAMVKVFARAKEFESAWCLILNRLKRPIEGPNMDSFAILIRRYARAGMTLPAIRTLEFACSLDLMCNSNSKLDLFEILLDSFCKEGLVWEASAYIERKRGIDPYWASSIHVYNILLKGWFRSRQLERIERLWDEMKKDNVKPSVVTYGILVQMYCQICHVEVAVELLDEMRREGIEPDAIVYNPIIDALGEAGRFKEALGMMERFLVLESGPTVYSYNSLVKGFCKAGDLEGANKILKMMISRGFMPTTTTYNYFFRYFSKLGKIEEGLNLYTKMMEYGYTPDRLTYHLLVKLLCKQERLDLAMQVRKEMQARGYDLNSAACTMLVHLLCKMHRFEEAFGEFEGMIGRSIVPQYVTYQKMIDELKIQGMTEMARKLCNVMITVPHSMKLSNTYTIDEDASRARKTNIIQKAKAMSDTLKTCRNPRELVKRRSPS</sequence>
<dbReference type="AlphaFoldDB" id="A0A4S4DTC1"/>
<dbReference type="Pfam" id="PF12854">
    <property type="entry name" value="PPR_1"/>
    <property type="match status" value="2"/>
</dbReference>
<dbReference type="InterPro" id="IPR011990">
    <property type="entry name" value="TPR-like_helical_dom_sf"/>
</dbReference>
<dbReference type="Proteomes" id="UP000306102">
    <property type="component" value="Unassembled WGS sequence"/>
</dbReference>
<feature type="repeat" description="PPR" evidence="3">
    <location>
        <begin position="313"/>
        <end position="347"/>
    </location>
</feature>
<feature type="repeat" description="PPR" evidence="3">
    <location>
        <begin position="348"/>
        <end position="382"/>
    </location>
</feature>
<feature type="repeat" description="PPR" evidence="3">
    <location>
        <begin position="418"/>
        <end position="452"/>
    </location>
</feature>
<name>A0A4S4DTC1_CAMSN</name>
<dbReference type="PANTHER" id="PTHR47941">
    <property type="entry name" value="PENTATRICOPEPTIDE REPEAT-CONTAINING PROTEIN 3, MITOCHONDRIAL"/>
    <property type="match status" value="1"/>
</dbReference>
<dbReference type="InterPro" id="IPR002885">
    <property type="entry name" value="PPR_rpt"/>
</dbReference>
<dbReference type="Gene3D" id="1.25.40.10">
    <property type="entry name" value="Tetratricopeptide repeat domain"/>
    <property type="match status" value="3"/>
</dbReference>
<evidence type="ECO:0000256" key="2">
    <source>
        <dbReference type="ARBA" id="ARBA00022737"/>
    </source>
</evidence>
<organism evidence="4 5">
    <name type="scientific">Camellia sinensis var. sinensis</name>
    <name type="common">China tea</name>
    <dbReference type="NCBI Taxonomy" id="542762"/>
    <lineage>
        <taxon>Eukaryota</taxon>
        <taxon>Viridiplantae</taxon>
        <taxon>Streptophyta</taxon>
        <taxon>Embryophyta</taxon>
        <taxon>Tracheophyta</taxon>
        <taxon>Spermatophyta</taxon>
        <taxon>Magnoliopsida</taxon>
        <taxon>eudicotyledons</taxon>
        <taxon>Gunneridae</taxon>
        <taxon>Pentapetalae</taxon>
        <taxon>asterids</taxon>
        <taxon>Ericales</taxon>
        <taxon>Theaceae</taxon>
        <taxon>Camellia</taxon>
    </lineage>
</organism>
<feature type="repeat" description="PPR" evidence="3">
    <location>
        <begin position="278"/>
        <end position="312"/>
    </location>
</feature>
<dbReference type="PROSITE" id="PS51375">
    <property type="entry name" value="PPR"/>
    <property type="match status" value="7"/>
</dbReference>
<feature type="repeat" description="PPR" evidence="3">
    <location>
        <begin position="453"/>
        <end position="487"/>
    </location>
</feature>